<organism evidence="11 12">
    <name type="scientific">Streptomyces subrutilus</name>
    <dbReference type="NCBI Taxonomy" id="36818"/>
    <lineage>
        <taxon>Bacteria</taxon>
        <taxon>Bacillati</taxon>
        <taxon>Actinomycetota</taxon>
        <taxon>Actinomycetes</taxon>
        <taxon>Kitasatosporales</taxon>
        <taxon>Streptomycetaceae</taxon>
        <taxon>Streptomyces</taxon>
    </lineage>
</organism>
<reference evidence="10" key="1">
    <citation type="journal article" date="2014" name="Int. J. Syst. Evol. Microbiol.">
        <title>Complete genome sequence of Corynebacterium casei LMG S-19264T (=DSM 44701T), isolated from a smear-ripened cheese.</title>
        <authorList>
            <consortium name="US DOE Joint Genome Institute (JGI-PGF)"/>
            <person name="Walter F."/>
            <person name="Albersmeier A."/>
            <person name="Kalinowski J."/>
            <person name="Ruckert C."/>
        </authorList>
    </citation>
    <scope>NUCLEOTIDE SEQUENCE</scope>
    <source>
        <strain evidence="10">JCM 4834</strain>
    </source>
</reference>
<dbReference type="KEGG" id="ssub:CP968_11195"/>
<dbReference type="SUPFAM" id="SSF52374">
    <property type="entry name" value="Nucleotidylyl transferase"/>
    <property type="match status" value="1"/>
</dbReference>
<dbReference type="PROSITE" id="PS00178">
    <property type="entry name" value="AA_TRNA_LIGASE_I"/>
    <property type="match status" value="1"/>
</dbReference>
<evidence type="ECO:0000256" key="3">
    <source>
        <dbReference type="ARBA" id="ARBA00022741"/>
    </source>
</evidence>
<feature type="domain" description="Aminoacyl-tRNA synthetase class I anticodon-binding" evidence="9">
    <location>
        <begin position="516"/>
        <end position="552"/>
    </location>
</feature>
<dbReference type="PRINTS" id="PR00987">
    <property type="entry name" value="TRNASYNTHGLU"/>
</dbReference>
<dbReference type="InterPro" id="IPR001412">
    <property type="entry name" value="aa-tRNA-synth_I_CS"/>
</dbReference>
<dbReference type="GO" id="GO:0005524">
    <property type="term" value="F:ATP binding"/>
    <property type="evidence" value="ECO:0007669"/>
    <property type="project" value="UniProtKB-KW"/>
</dbReference>
<evidence type="ECO:0000313" key="11">
    <source>
        <dbReference type="EMBL" id="QEU78784.1"/>
    </source>
</evidence>
<dbReference type="InterPro" id="IPR045462">
    <property type="entry name" value="aa-tRNA-synth_I_cd-bd"/>
</dbReference>
<dbReference type="InterPro" id="IPR008925">
    <property type="entry name" value="aa_tRNA-synth_I_cd-bd_sf"/>
</dbReference>
<dbReference type="GO" id="GO:0005829">
    <property type="term" value="C:cytosol"/>
    <property type="evidence" value="ECO:0007669"/>
    <property type="project" value="TreeGrafter"/>
</dbReference>
<dbReference type="InterPro" id="IPR020751">
    <property type="entry name" value="aa-tRNA-synth_I_codon-bd_sub2"/>
</dbReference>
<comment type="similarity">
    <text evidence="1">Belongs to the class-I aminoacyl-tRNA synthetase family. Glutamate--tRNA ligase type 1 subfamily.</text>
</comment>
<dbReference type="InterPro" id="IPR014729">
    <property type="entry name" value="Rossmann-like_a/b/a_fold"/>
</dbReference>
<keyword evidence="5 7" id="KW-0648">Protein biosynthesis</keyword>
<dbReference type="Pfam" id="PF00749">
    <property type="entry name" value="tRNA-synt_1c"/>
    <property type="match status" value="1"/>
</dbReference>
<dbReference type="InterPro" id="IPR000924">
    <property type="entry name" value="Glu/Gln-tRNA-synth"/>
</dbReference>
<evidence type="ECO:0000259" key="9">
    <source>
        <dbReference type="Pfam" id="PF19269"/>
    </source>
</evidence>
<accession>A0A5P2UMM0</accession>
<keyword evidence="3 7" id="KW-0547">Nucleotide-binding</keyword>
<evidence type="ECO:0000256" key="1">
    <source>
        <dbReference type="ARBA" id="ARBA00007894"/>
    </source>
</evidence>
<dbReference type="EMBL" id="CP023701">
    <property type="protein sequence ID" value="QEU78784.1"/>
    <property type="molecule type" value="Genomic_DNA"/>
</dbReference>
<dbReference type="InterPro" id="IPR049940">
    <property type="entry name" value="GluQ/Sye"/>
</dbReference>
<dbReference type="EMBL" id="BMVX01000005">
    <property type="protein sequence ID" value="GGZ57715.1"/>
    <property type="molecule type" value="Genomic_DNA"/>
</dbReference>
<dbReference type="OrthoDB" id="9807503at2"/>
<dbReference type="Gene3D" id="3.40.50.620">
    <property type="entry name" value="HUPs"/>
    <property type="match status" value="1"/>
</dbReference>
<dbReference type="InterPro" id="IPR020058">
    <property type="entry name" value="Glu/Gln-tRNA-synth_Ib_cat-dom"/>
</dbReference>
<dbReference type="Pfam" id="PF19269">
    <property type="entry name" value="Anticodon_2"/>
    <property type="match status" value="1"/>
</dbReference>
<dbReference type="RefSeq" id="WP_150517864.1">
    <property type="nucleotide sequence ID" value="NZ_BMVX01000005.1"/>
</dbReference>
<dbReference type="Proteomes" id="UP000634660">
    <property type="component" value="Unassembled WGS sequence"/>
</dbReference>
<sequence>MHDRGLLDTIDSWFPARLPELRHWETLFAPRTLPPGAEVTRFAPSPTGSLHLGGLYVAALARESAAVTGGVYLLRIEDTDKRREVAGAEAEFGRVFDYFGLAPDEGGTTGAHGPYRQSERAEIYLSHARDLVRRELAYPCFCSAEDLARGAREQQASRSPIGYYGKWAPCRGLSVARADARIAAGEPYTVRLRRPAGMPGRVRFRDRIRGSLTMLDNGNDVVLLKSAEAGVRLPTYHFAHVVDDHLMGVTLVIRGEEWISSLPLHRQLHEALGFRAPQYAHIAALMKVDGGSRRKLSKRKDPESAASFYVAAGYPARAVLHYLRGLANSRLAELPADEALATPVRLAESGLSGPLVDLARLRSLSRDHIASLPPREALDALRTWAGGHDPELAEVLARHGELAVRVFEIARRGTGTPRKDLACWSEFREAYGFFFPELHTPVRSPEDPRFGGLPAGAVARVAAELAAGAGLPGGAAGEAGEVPWLDRLRELAGRLGYAPDVRTYRAEPERYRGSVRDVANVLRVCVTGRTRSPDLFQVTGALGEAEVLRRLAPLAALAPPAEPALCG</sequence>
<evidence type="ECO:0000256" key="4">
    <source>
        <dbReference type="ARBA" id="ARBA00022840"/>
    </source>
</evidence>
<dbReference type="AlphaFoldDB" id="A0A5P2UMM0"/>
<dbReference type="SUPFAM" id="SSF48163">
    <property type="entry name" value="An anticodon-binding domain of class I aminoacyl-tRNA synthetases"/>
    <property type="match status" value="1"/>
</dbReference>
<evidence type="ECO:0000256" key="5">
    <source>
        <dbReference type="ARBA" id="ARBA00022917"/>
    </source>
</evidence>
<keyword evidence="2 7" id="KW-0436">Ligase</keyword>
<evidence type="ECO:0000256" key="6">
    <source>
        <dbReference type="ARBA" id="ARBA00023146"/>
    </source>
</evidence>
<feature type="domain" description="Glutamyl/glutaminyl-tRNA synthetase class Ib catalytic" evidence="8">
    <location>
        <begin position="39"/>
        <end position="326"/>
    </location>
</feature>
<dbReference type="Proteomes" id="UP000326831">
    <property type="component" value="Chromosome"/>
</dbReference>
<proteinExistence type="inferred from homology"/>
<keyword evidence="4 7" id="KW-0067">ATP-binding</keyword>
<dbReference type="GO" id="GO:0000049">
    <property type="term" value="F:tRNA binding"/>
    <property type="evidence" value="ECO:0007669"/>
    <property type="project" value="InterPro"/>
</dbReference>
<keyword evidence="6 7" id="KW-0030">Aminoacyl-tRNA synthetase</keyword>
<dbReference type="PANTHER" id="PTHR43311:SF2">
    <property type="entry name" value="GLUTAMATE--TRNA LIGASE, MITOCHONDRIAL-RELATED"/>
    <property type="match status" value="1"/>
</dbReference>
<dbReference type="PANTHER" id="PTHR43311">
    <property type="entry name" value="GLUTAMATE--TRNA LIGASE"/>
    <property type="match status" value="1"/>
</dbReference>
<evidence type="ECO:0000259" key="8">
    <source>
        <dbReference type="Pfam" id="PF00749"/>
    </source>
</evidence>
<reference evidence="11 12" key="2">
    <citation type="submission" date="2017-09" db="EMBL/GenBank/DDBJ databases">
        <authorList>
            <person name="Lee N."/>
            <person name="Cho B.-K."/>
        </authorList>
    </citation>
    <scope>NUCLEOTIDE SEQUENCE [LARGE SCALE GENOMIC DNA]</scope>
    <source>
        <strain evidence="11 12">ATCC 27467</strain>
    </source>
</reference>
<dbReference type="GO" id="GO:0006424">
    <property type="term" value="P:glutamyl-tRNA aminoacylation"/>
    <property type="evidence" value="ECO:0007669"/>
    <property type="project" value="TreeGrafter"/>
</dbReference>
<gene>
    <name evidence="10" type="primary">gltX</name>
    <name evidence="11" type="ORF">CP968_11195</name>
    <name evidence="10" type="ORF">GCM10010371_16440</name>
</gene>
<dbReference type="Gene3D" id="1.10.10.350">
    <property type="match status" value="1"/>
</dbReference>
<reference evidence="10" key="3">
    <citation type="submission" date="2020-09" db="EMBL/GenBank/DDBJ databases">
        <authorList>
            <person name="Sun Q."/>
            <person name="Ohkuma M."/>
        </authorList>
    </citation>
    <scope>NUCLEOTIDE SEQUENCE</scope>
    <source>
        <strain evidence="10">JCM 4834</strain>
    </source>
</reference>
<dbReference type="GO" id="GO:0004818">
    <property type="term" value="F:glutamate-tRNA ligase activity"/>
    <property type="evidence" value="ECO:0007669"/>
    <property type="project" value="TreeGrafter"/>
</dbReference>
<keyword evidence="12" id="KW-1185">Reference proteome</keyword>
<evidence type="ECO:0000313" key="10">
    <source>
        <dbReference type="EMBL" id="GGZ57715.1"/>
    </source>
</evidence>
<name>A0A5P2UMM0_9ACTN</name>
<evidence type="ECO:0000256" key="2">
    <source>
        <dbReference type="ARBA" id="ARBA00022598"/>
    </source>
</evidence>
<evidence type="ECO:0000313" key="12">
    <source>
        <dbReference type="Proteomes" id="UP000326831"/>
    </source>
</evidence>
<evidence type="ECO:0000256" key="7">
    <source>
        <dbReference type="RuleBase" id="RU363037"/>
    </source>
</evidence>
<protein>
    <submittedName>
        <fullName evidence="11">Glutamate--tRNA ligase</fullName>
    </submittedName>
</protein>